<feature type="compositionally biased region" description="Polar residues" evidence="8">
    <location>
        <begin position="208"/>
        <end position="219"/>
    </location>
</feature>
<accession>A0A0W0D3F6</accession>
<dbReference type="PROSITE" id="PS00463">
    <property type="entry name" value="ZN2_CY6_FUNGAL_1"/>
    <property type="match status" value="1"/>
</dbReference>
<keyword evidence="4" id="KW-0805">Transcription regulation</keyword>
<dbReference type="VEuPathDB" id="FungiDB:GVI51_E05159"/>
<evidence type="ECO:0000313" key="10">
    <source>
        <dbReference type="EMBL" id="KTB11934.1"/>
    </source>
</evidence>
<dbReference type="VEuPathDB" id="FungiDB:B1J91_E05434g"/>
<keyword evidence="5" id="KW-0238">DNA-binding</keyword>
<dbReference type="CDD" id="cd12148">
    <property type="entry name" value="fungal_TF_MHR"/>
    <property type="match status" value="1"/>
</dbReference>
<dbReference type="Pfam" id="PF04082">
    <property type="entry name" value="Fungal_trans"/>
    <property type="match status" value="1"/>
</dbReference>
<comment type="caution">
    <text evidence="10">The sequence shown here is derived from an EMBL/GenBank/DDBJ whole genome shotgun (WGS) entry which is preliminary data.</text>
</comment>
<dbReference type="PANTHER" id="PTHR31313:SF81">
    <property type="entry name" value="TY1 ENHANCER ACTIVATOR"/>
    <property type="match status" value="1"/>
</dbReference>
<feature type="region of interest" description="Disordered" evidence="8">
    <location>
        <begin position="754"/>
        <end position="816"/>
    </location>
</feature>
<reference evidence="10 11" key="1">
    <citation type="submission" date="2015-10" db="EMBL/GenBank/DDBJ databases">
        <title>Draft genomes sequences of Candida glabrata isolates 1A, 1B, 2A, 2B, 3A and 3B.</title>
        <authorList>
            <person name="Haavelsrud O.E."/>
            <person name="Gaustad P."/>
        </authorList>
    </citation>
    <scope>NUCLEOTIDE SEQUENCE [LARGE SCALE GENOMIC DNA]</scope>
    <source>
        <strain evidence="10">910700640</strain>
    </source>
</reference>
<evidence type="ECO:0000256" key="3">
    <source>
        <dbReference type="ARBA" id="ARBA00022833"/>
    </source>
</evidence>
<feature type="region of interest" description="Disordered" evidence="8">
    <location>
        <begin position="170"/>
        <end position="189"/>
    </location>
</feature>
<protein>
    <submittedName>
        <fullName evidence="10">TY1 enhancer activator</fullName>
    </submittedName>
</protein>
<dbReference type="VEuPathDB" id="FungiDB:CAGL0E05434g"/>
<feature type="domain" description="Zn(2)-C6 fungal-type" evidence="9">
    <location>
        <begin position="75"/>
        <end position="104"/>
    </location>
</feature>
<keyword evidence="3" id="KW-0862">Zinc</keyword>
<dbReference type="GO" id="GO:0008270">
    <property type="term" value="F:zinc ion binding"/>
    <property type="evidence" value="ECO:0007669"/>
    <property type="project" value="InterPro"/>
</dbReference>
<proteinExistence type="predicted"/>
<evidence type="ECO:0000256" key="6">
    <source>
        <dbReference type="ARBA" id="ARBA00023163"/>
    </source>
</evidence>
<dbReference type="GO" id="GO:0006368">
    <property type="term" value="P:transcription elongation by RNA polymerase II"/>
    <property type="evidence" value="ECO:0007669"/>
    <property type="project" value="EnsemblFungi"/>
</dbReference>
<dbReference type="AlphaFoldDB" id="A0A0W0D3F6"/>
<dbReference type="PROSITE" id="PS50048">
    <property type="entry name" value="ZN2_CY6_FUNGAL_2"/>
    <property type="match status" value="1"/>
</dbReference>
<comment type="subcellular location">
    <subcellularLocation>
        <location evidence="1">Nucleus</location>
    </subcellularLocation>
</comment>
<dbReference type="Pfam" id="PF00172">
    <property type="entry name" value="Zn_clus"/>
    <property type="match status" value="1"/>
</dbReference>
<evidence type="ECO:0000256" key="7">
    <source>
        <dbReference type="ARBA" id="ARBA00023242"/>
    </source>
</evidence>
<dbReference type="SMART" id="SM00906">
    <property type="entry name" value="Fungal_trans"/>
    <property type="match status" value="1"/>
</dbReference>
<dbReference type="VEuPathDB" id="FungiDB:GWK60_E05093"/>
<dbReference type="InterPro" id="IPR001138">
    <property type="entry name" value="Zn2Cys6_DnaBD"/>
</dbReference>
<dbReference type="EMBL" id="LLZZ01000025">
    <property type="protein sequence ID" value="KTB11934.1"/>
    <property type="molecule type" value="Genomic_DNA"/>
</dbReference>
<dbReference type="GO" id="GO:0005634">
    <property type="term" value="C:nucleus"/>
    <property type="evidence" value="ECO:0007669"/>
    <property type="project" value="UniProtKB-SubCell"/>
</dbReference>
<organism evidence="10 11">
    <name type="scientific">Candida glabrata</name>
    <name type="common">Yeast</name>
    <name type="synonym">Torulopsis glabrata</name>
    <dbReference type="NCBI Taxonomy" id="5478"/>
    <lineage>
        <taxon>Eukaryota</taxon>
        <taxon>Fungi</taxon>
        <taxon>Dikarya</taxon>
        <taxon>Ascomycota</taxon>
        <taxon>Saccharomycotina</taxon>
        <taxon>Saccharomycetes</taxon>
        <taxon>Saccharomycetales</taxon>
        <taxon>Saccharomycetaceae</taxon>
        <taxon>Nakaseomyces</taxon>
    </lineage>
</organism>
<keyword evidence="6" id="KW-0804">Transcription</keyword>
<name>A0A0W0D3F6_CANGB</name>
<evidence type="ECO:0000313" key="11">
    <source>
        <dbReference type="Proteomes" id="UP000054886"/>
    </source>
</evidence>
<feature type="compositionally biased region" description="Polar residues" evidence="8">
    <location>
        <begin position="47"/>
        <end position="68"/>
    </location>
</feature>
<dbReference type="SMART" id="SM00066">
    <property type="entry name" value="GAL4"/>
    <property type="match status" value="1"/>
</dbReference>
<dbReference type="GO" id="GO:0051285">
    <property type="term" value="C:cell cortex of cell tip"/>
    <property type="evidence" value="ECO:0007669"/>
    <property type="project" value="EnsemblFungi"/>
</dbReference>
<feature type="region of interest" description="Disordered" evidence="8">
    <location>
        <begin position="198"/>
        <end position="225"/>
    </location>
</feature>
<sequence>MEESRVHSDIKTSSSYEHSLFDINVVPVNPVPGRKRKVNDGHDDKSANGSEQTSGNPSRESSANVTSRPTKKRLACSNCRRRRKKCDLQYPCFTCDKLGLECNINEEDLRKKRYTNTYVKSLEDHIAHLEKCMRSLVEVYAPGHRDDILNAMKMGDLIPDISQVVRNTSPAPVKKEQQHKMSQTPTVGIFRDASSSVIAPSSEIKRPSSATPSTTSNGDKPSKTFVKGSIYSDSVNSKGKSNSQPNSSVSVASLLSNNSSPITNVESKERISDLKTTVIVRNKVYDGVEADTLPANPNIIKALSNFYKWLYPGHFVFVHRESFLYGFFVHANDNYKNSQYCSEELIYAMSAIGSRLSPEIMHLSESYYEKSKKALLDIVFDEKSVPRITTVQALFCLAFYELGKGNMQMAWYFSGLAIRVGYAMGFQLDPKVWHVDDDTDEKLTQSELEIRSRIYWGCYIADHFICLMLGRNSTLSVSNSTIPESDELPEIEGTEEFKFVGRHVLQVSLPLKNLIVLSRIVQVFTSKIFIESETLEEKLEFLKKFNTQVDYWKHSLPEFLQWTNDTLKDEDITTDPTISYFWYYYYIVQMTFIKPFIEQSEESCQLIESLLDQLEILLGNFEKKMGSFKKATLFQVYACLLASSSLKSILAVQTSSDEKKRFQLGKSVVQFKQQKKFFDDILQNHLSKVYELALATHEDQDIDQFSFETGPTLYPLNQVNNDVNYAHDFSLSNEIDDLIRDFFSIEQIDTMEPQLGVPSTRRASVIPSKTQVPEPEMVPSQGHHTESPQPRKLQLDQDQNGPPKRYLGSLFMHTKR</sequence>
<gene>
    <name evidence="10" type="ORF">AO440_001048</name>
</gene>
<dbReference type="InterPro" id="IPR051615">
    <property type="entry name" value="Transcr_Regulatory_Elem"/>
</dbReference>
<evidence type="ECO:0000256" key="2">
    <source>
        <dbReference type="ARBA" id="ARBA00022723"/>
    </source>
</evidence>
<feature type="region of interest" description="Disordered" evidence="8">
    <location>
        <begin position="26"/>
        <end position="73"/>
    </location>
</feature>
<evidence type="ECO:0000256" key="5">
    <source>
        <dbReference type="ARBA" id="ARBA00023125"/>
    </source>
</evidence>
<dbReference type="Proteomes" id="UP000054886">
    <property type="component" value="Unassembled WGS sequence"/>
</dbReference>
<evidence type="ECO:0000256" key="8">
    <source>
        <dbReference type="SAM" id="MobiDB-lite"/>
    </source>
</evidence>
<dbReference type="GO" id="GO:0000981">
    <property type="term" value="F:DNA-binding transcription factor activity, RNA polymerase II-specific"/>
    <property type="evidence" value="ECO:0007669"/>
    <property type="project" value="InterPro"/>
</dbReference>
<evidence type="ECO:0000256" key="4">
    <source>
        <dbReference type="ARBA" id="ARBA00023015"/>
    </source>
</evidence>
<dbReference type="GO" id="GO:0003677">
    <property type="term" value="F:DNA binding"/>
    <property type="evidence" value="ECO:0007669"/>
    <property type="project" value="UniProtKB-KW"/>
</dbReference>
<evidence type="ECO:0000256" key="1">
    <source>
        <dbReference type="ARBA" id="ARBA00004123"/>
    </source>
</evidence>
<evidence type="ECO:0000259" key="9">
    <source>
        <dbReference type="PROSITE" id="PS50048"/>
    </source>
</evidence>
<keyword evidence="2" id="KW-0479">Metal-binding</keyword>
<dbReference type="PANTHER" id="PTHR31313">
    <property type="entry name" value="TY1 ENHANCER ACTIVATOR"/>
    <property type="match status" value="1"/>
</dbReference>
<dbReference type="SUPFAM" id="SSF57701">
    <property type="entry name" value="Zn2/Cys6 DNA-binding domain"/>
    <property type="match status" value="1"/>
</dbReference>
<dbReference type="CDD" id="cd00067">
    <property type="entry name" value="GAL4"/>
    <property type="match status" value="1"/>
</dbReference>
<dbReference type="Gene3D" id="4.10.240.10">
    <property type="entry name" value="Zn(2)-C6 fungal-type DNA-binding domain"/>
    <property type="match status" value="1"/>
</dbReference>
<dbReference type="InterPro" id="IPR007219">
    <property type="entry name" value="XnlR_reg_dom"/>
</dbReference>
<keyword evidence="7" id="KW-0539">Nucleus</keyword>
<dbReference type="InterPro" id="IPR036864">
    <property type="entry name" value="Zn2-C6_fun-type_DNA-bd_sf"/>
</dbReference>